<reference evidence="5" key="1">
    <citation type="submission" date="2020-01" db="EMBL/GenBank/DDBJ databases">
        <authorList>
            <person name="Mishra B."/>
        </authorList>
    </citation>
    <scope>NUCLEOTIDE SEQUENCE [LARGE SCALE GENOMIC DNA]</scope>
</reference>
<keyword evidence="6" id="KW-1185">Reference proteome</keyword>
<dbReference type="PANTHER" id="PTHR32444:SF235">
    <property type="entry name" value="OS01G0783900 PROTEIN"/>
    <property type="match status" value="1"/>
</dbReference>
<keyword evidence="3" id="KW-0472">Membrane</keyword>
<keyword evidence="3" id="KW-0812">Transmembrane</keyword>
<comment type="caution">
    <text evidence="5">The sequence shown here is derived from an EMBL/GenBank/DDBJ whole genome shotgun (WGS) entry which is preliminary data.</text>
</comment>
<keyword evidence="1" id="KW-0732">Signal</keyword>
<evidence type="ECO:0000256" key="2">
    <source>
        <dbReference type="ARBA" id="ARBA00023157"/>
    </source>
</evidence>
<evidence type="ECO:0000256" key="3">
    <source>
        <dbReference type="SAM" id="Phobius"/>
    </source>
</evidence>
<dbReference type="InterPro" id="IPR036426">
    <property type="entry name" value="Bulb-type_lectin_dom_sf"/>
</dbReference>
<dbReference type="SUPFAM" id="SSF51110">
    <property type="entry name" value="alpha-D-mannose-specific plant lectins"/>
    <property type="match status" value="1"/>
</dbReference>
<proteinExistence type="predicted"/>
<dbReference type="Proteomes" id="UP000467841">
    <property type="component" value="Unassembled WGS sequence"/>
</dbReference>
<name>A0A6D2K420_9BRAS</name>
<evidence type="ECO:0000256" key="1">
    <source>
        <dbReference type="ARBA" id="ARBA00022729"/>
    </source>
</evidence>
<dbReference type="AlphaFoldDB" id="A0A6D2K420"/>
<dbReference type="OrthoDB" id="1934880at2759"/>
<accession>A0A6D2K420</accession>
<gene>
    <name evidence="5" type="ORF">MERR_LOCUS34687</name>
</gene>
<feature type="transmembrane region" description="Helical" evidence="3">
    <location>
        <begin position="234"/>
        <end position="255"/>
    </location>
</feature>
<evidence type="ECO:0000259" key="4">
    <source>
        <dbReference type="PROSITE" id="PS50948"/>
    </source>
</evidence>
<dbReference type="SMART" id="SM00473">
    <property type="entry name" value="PAN_AP"/>
    <property type="match status" value="1"/>
</dbReference>
<dbReference type="Pfam" id="PF08276">
    <property type="entry name" value="PAN_2"/>
    <property type="match status" value="1"/>
</dbReference>
<keyword evidence="2" id="KW-1015">Disulfide bond</keyword>
<sequence length="261" mass="29354">MFREGIIWESFEHPGDTMLPYSSLMYNLDTSKNRVLTCWKSDTDPSPGDFVLQITPQVPSQAITMRGSTPYWRSGPWAKTRFTGIPQWMKHIQVHSALSRTQTASPKCKCFKGFVPRDVEKWKRGNWTDGCVRRTELHCQGNSTGKDANVFHAVANIKPPDFYEFVASSGNAEDCYRGCLQNCSCLAFAYIRGIGCLIWKQELMDVMQVSKGGEILSIRLARSELGGNERNKTIAASVVSLSLFVILGFGCVWFLEIQSET</sequence>
<dbReference type="InterPro" id="IPR003609">
    <property type="entry name" value="Pan_app"/>
</dbReference>
<keyword evidence="3" id="KW-1133">Transmembrane helix</keyword>
<evidence type="ECO:0000313" key="6">
    <source>
        <dbReference type="Proteomes" id="UP000467841"/>
    </source>
</evidence>
<dbReference type="PANTHER" id="PTHR32444">
    <property type="entry name" value="BULB-TYPE LECTIN DOMAIN-CONTAINING PROTEIN"/>
    <property type="match status" value="1"/>
</dbReference>
<feature type="domain" description="Apple" evidence="4">
    <location>
        <begin position="139"/>
        <end position="222"/>
    </location>
</feature>
<organism evidence="5 6">
    <name type="scientific">Microthlaspi erraticum</name>
    <dbReference type="NCBI Taxonomy" id="1685480"/>
    <lineage>
        <taxon>Eukaryota</taxon>
        <taxon>Viridiplantae</taxon>
        <taxon>Streptophyta</taxon>
        <taxon>Embryophyta</taxon>
        <taxon>Tracheophyta</taxon>
        <taxon>Spermatophyta</taxon>
        <taxon>Magnoliopsida</taxon>
        <taxon>eudicotyledons</taxon>
        <taxon>Gunneridae</taxon>
        <taxon>Pentapetalae</taxon>
        <taxon>rosids</taxon>
        <taxon>malvids</taxon>
        <taxon>Brassicales</taxon>
        <taxon>Brassicaceae</taxon>
        <taxon>Coluteocarpeae</taxon>
        <taxon>Microthlaspi</taxon>
    </lineage>
</organism>
<dbReference type="PROSITE" id="PS50948">
    <property type="entry name" value="PAN"/>
    <property type="match status" value="1"/>
</dbReference>
<evidence type="ECO:0000313" key="5">
    <source>
        <dbReference type="EMBL" id="CAA7047452.1"/>
    </source>
</evidence>
<protein>
    <recommendedName>
        <fullName evidence="4">Apple domain-containing protein</fullName>
    </recommendedName>
</protein>
<dbReference type="CDD" id="cd01098">
    <property type="entry name" value="PAN_AP_plant"/>
    <property type="match status" value="1"/>
</dbReference>
<dbReference type="EMBL" id="CACVBM020001373">
    <property type="protein sequence ID" value="CAA7047452.1"/>
    <property type="molecule type" value="Genomic_DNA"/>
</dbReference>